<sequence>MKMPVGVEYDDKGSGDGVGVGSKFPVTALTARLLTLLSLIISVVVLKTNDKSFDNGYVLTYKDFRSYKYMFYVTVFGIGYTLLQIPFALYFMLKKKHLITSYGFLKFNFYADKAMTVLLATGAGAAFGATMDIKKYAGDRIPKLQDFLTVIYVPTTFLLVGCIACAISSVHSSLHLPR</sequence>
<evidence type="ECO:0000256" key="1">
    <source>
        <dbReference type="ARBA" id="ARBA00004651"/>
    </source>
</evidence>
<dbReference type="AlphaFoldDB" id="A0A6I9SM20"/>
<reference evidence="11" key="1">
    <citation type="submission" date="2025-08" db="UniProtKB">
        <authorList>
            <consortium name="RefSeq"/>
        </authorList>
    </citation>
    <scope>IDENTIFICATION</scope>
</reference>
<dbReference type="GO" id="GO:0005886">
    <property type="term" value="C:plasma membrane"/>
    <property type="evidence" value="ECO:0007669"/>
    <property type="project" value="UniProtKB-SubCell"/>
</dbReference>
<evidence type="ECO:0000256" key="2">
    <source>
        <dbReference type="ARBA" id="ARBA00007651"/>
    </source>
</evidence>
<dbReference type="KEGG" id="sind:105156160"/>
<feature type="transmembrane region" description="Helical" evidence="8">
    <location>
        <begin position="151"/>
        <end position="170"/>
    </location>
</feature>
<dbReference type="GeneID" id="105156160"/>
<comment type="similarity">
    <text evidence="2 8">Belongs to the Casparian strip membrane proteins (CASP) family.</text>
</comment>
<dbReference type="OrthoDB" id="685197at2759"/>
<dbReference type="Pfam" id="PF04535">
    <property type="entry name" value="CASP_dom"/>
    <property type="match status" value="1"/>
</dbReference>
<keyword evidence="4 8" id="KW-1003">Cell membrane</keyword>
<evidence type="ECO:0000256" key="5">
    <source>
        <dbReference type="ARBA" id="ARBA00022692"/>
    </source>
</evidence>
<dbReference type="InParanoid" id="A0A6I9SM20"/>
<keyword evidence="7 8" id="KW-0472">Membrane</keyword>
<dbReference type="Proteomes" id="UP000504604">
    <property type="component" value="Linkage group LG2"/>
</dbReference>
<accession>A0A6I9SM20</accession>
<evidence type="ECO:0000256" key="6">
    <source>
        <dbReference type="ARBA" id="ARBA00022989"/>
    </source>
</evidence>
<feature type="transmembrane region" description="Helical" evidence="8">
    <location>
        <begin position="114"/>
        <end position="131"/>
    </location>
</feature>
<dbReference type="RefSeq" id="XP_011070520.1">
    <property type="nucleotide sequence ID" value="XM_011072218.2"/>
</dbReference>
<comment type="subcellular location">
    <subcellularLocation>
        <location evidence="1 8">Cell membrane</location>
        <topology evidence="1 8">Multi-pass membrane protein</topology>
    </subcellularLocation>
</comment>
<keyword evidence="10" id="KW-1185">Reference proteome</keyword>
<dbReference type="PANTHER" id="PTHR33573">
    <property type="entry name" value="CASP-LIKE PROTEIN 4A4"/>
    <property type="match status" value="1"/>
</dbReference>
<evidence type="ECO:0000313" key="10">
    <source>
        <dbReference type="Proteomes" id="UP000504604"/>
    </source>
</evidence>
<evidence type="ECO:0000256" key="4">
    <source>
        <dbReference type="ARBA" id="ARBA00022475"/>
    </source>
</evidence>
<dbReference type="InterPro" id="IPR006702">
    <property type="entry name" value="CASP_dom"/>
</dbReference>
<evidence type="ECO:0000256" key="8">
    <source>
        <dbReference type="RuleBase" id="RU361233"/>
    </source>
</evidence>
<proteinExistence type="inferred from homology"/>
<feature type="transmembrane region" description="Helical" evidence="8">
    <location>
        <begin position="69"/>
        <end position="93"/>
    </location>
</feature>
<gene>
    <name evidence="11" type="primary">LOC105156160</name>
</gene>
<keyword evidence="5 8" id="KW-0812">Transmembrane</keyword>
<feature type="domain" description="Casparian strip membrane protein" evidence="9">
    <location>
        <begin position="23"/>
        <end position="135"/>
    </location>
</feature>
<protein>
    <recommendedName>
        <fullName evidence="8">CASP-like protein</fullName>
    </recommendedName>
</protein>
<evidence type="ECO:0000259" key="9">
    <source>
        <dbReference type="Pfam" id="PF04535"/>
    </source>
</evidence>
<dbReference type="PANTHER" id="PTHR33573:SF14">
    <property type="entry name" value="CASP-LIKE PROTEIN"/>
    <property type="match status" value="1"/>
</dbReference>
<evidence type="ECO:0000313" key="11">
    <source>
        <dbReference type="RefSeq" id="XP_011070520.1"/>
    </source>
</evidence>
<feature type="transmembrane region" description="Helical" evidence="8">
    <location>
        <begin position="29"/>
        <end position="49"/>
    </location>
</feature>
<organism evidence="10 11">
    <name type="scientific">Sesamum indicum</name>
    <name type="common">Oriental sesame</name>
    <name type="synonym">Sesamum orientale</name>
    <dbReference type="NCBI Taxonomy" id="4182"/>
    <lineage>
        <taxon>Eukaryota</taxon>
        <taxon>Viridiplantae</taxon>
        <taxon>Streptophyta</taxon>
        <taxon>Embryophyta</taxon>
        <taxon>Tracheophyta</taxon>
        <taxon>Spermatophyta</taxon>
        <taxon>Magnoliopsida</taxon>
        <taxon>eudicotyledons</taxon>
        <taxon>Gunneridae</taxon>
        <taxon>Pentapetalae</taxon>
        <taxon>asterids</taxon>
        <taxon>lamiids</taxon>
        <taxon>Lamiales</taxon>
        <taxon>Pedaliaceae</taxon>
        <taxon>Sesamum</taxon>
    </lineage>
</organism>
<keyword evidence="6 8" id="KW-1133">Transmembrane helix</keyword>
<evidence type="ECO:0000256" key="3">
    <source>
        <dbReference type="ARBA" id="ARBA00011489"/>
    </source>
</evidence>
<evidence type="ECO:0000256" key="7">
    <source>
        <dbReference type="ARBA" id="ARBA00023136"/>
    </source>
</evidence>
<comment type="subunit">
    <text evidence="3 8">Homodimer and heterodimers.</text>
</comment>
<name>A0A6I9SM20_SESIN</name>